<dbReference type="EMBL" id="SRYR01000004">
    <property type="protein sequence ID" value="TGY42108.1"/>
    <property type="molecule type" value="Genomic_DNA"/>
</dbReference>
<dbReference type="InterPro" id="IPR052922">
    <property type="entry name" value="Cytidylate_Kinase-2"/>
</dbReference>
<sequence>MERVIIIGCGGSGKSTLSRILSEKTDLPVVHLDKLFWKEGWINIPREEFNILLMKELEKDNWIIDGNYDRTLEARIKRCDTIIYLDYPRRTSLFGVIKRVLSSYGKVRPDMADGCPERIDLDFIKWIWNFNKEHRDKFYKIIEEQKDKEIYIFTKRKECNKFIKTL</sequence>
<name>A0A4S2DIV2_9CLOT</name>
<comment type="caution">
    <text evidence="1">The sequence shown here is derived from an EMBL/GenBank/DDBJ whole genome shotgun (WGS) entry which is preliminary data.</text>
</comment>
<dbReference type="Proteomes" id="UP000306888">
    <property type="component" value="Unassembled WGS sequence"/>
</dbReference>
<dbReference type="InterPro" id="IPR027417">
    <property type="entry name" value="P-loop_NTPase"/>
</dbReference>
<gene>
    <name evidence="1" type="ORF">E5347_10245</name>
</gene>
<dbReference type="SUPFAM" id="SSF52540">
    <property type="entry name" value="P-loop containing nucleoside triphosphate hydrolases"/>
    <property type="match status" value="1"/>
</dbReference>
<keyword evidence="2" id="KW-1185">Reference proteome</keyword>
<dbReference type="PANTHER" id="PTHR37816:SF3">
    <property type="entry name" value="MODULATES DNA TOPOLOGY"/>
    <property type="match status" value="1"/>
</dbReference>
<dbReference type="RefSeq" id="WP_136007046.1">
    <property type="nucleotide sequence ID" value="NZ_SRYR01000004.1"/>
</dbReference>
<proteinExistence type="predicted"/>
<dbReference type="Gene3D" id="3.40.50.300">
    <property type="entry name" value="P-loop containing nucleotide triphosphate hydrolases"/>
    <property type="match status" value="1"/>
</dbReference>
<dbReference type="AlphaFoldDB" id="A0A4S2DIV2"/>
<organism evidence="1 2">
    <name type="scientific">Clostridium sartagoforme</name>
    <dbReference type="NCBI Taxonomy" id="84031"/>
    <lineage>
        <taxon>Bacteria</taxon>
        <taxon>Bacillati</taxon>
        <taxon>Bacillota</taxon>
        <taxon>Clostridia</taxon>
        <taxon>Eubacteriales</taxon>
        <taxon>Clostridiaceae</taxon>
        <taxon>Clostridium</taxon>
    </lineage>
</organism>
<reference evidence="1 2" key="1">
    <citation type="submission" date="2019-04" db="EMBL/GenBank/DDBJ databases">
        <title>Microbes associate with the intestines of laboratory mice.</title>
        <authorList>
            <person name="Navarre W."/>
            <person name="Wong E."/>
            <person name="Huang K."/>
            <person name="Tropini C."/>
            <person name="Ng K."/>
            <person name="Yu B."/>
        </authorList>
    </citation>
    <scope>NUCLEOTIDE SEQUENCE [LARGE SCALE GENOMIC DNA]</scope>
    <source>
        <strain evidence="1 2">NM50_B9-20</strain>
    </source>
</reference>
<evidence type="ECO:0000313" key="1">
    <source>
        <dbReference type="EMBL" id="TGY42108.1"/>
    </source>
</evidence>
<accession>A0A4S2DIV2</accession>
<protein>
    <submittedName>
        <fullName evidence="1">DNA topology modulation protein</fullName>
    </submittedName>
</protein>
<evidence type="ECO:0000313" key="2">
    <source>
        <dbReference type="Proteomes" id="UP000306888"/>
    </source>
</evidence>
<dbReference type="NCBIfam" id="NF005994">
    <property type="entry name" value="PRK08118.1"/>
    <property type="match status" value="1"/>
</dbReference>
<dbReference type="OrthoDB" id="1201990at2"/>
<dbReference type="PANTHER" id="PTHR37816">
    <property type="entry name" value="YALI0E33011P"/>
    <property type="match status" value="1"/>
</dbReference>